<dbReference type="InterPro" id="IPR011990">
    <property type="entry name" value="TPR-like_helical_dom_sf"/>
</dbReference>
<comment type="caution">
    <text evidence="2">The sequence shown here is derived from an EMBL/GenBank/DDBJ whole genome shotgun (WGS) entry which is preliminary data.</text>
</comment>
<dbReference type="OrthoDB" id="3218156at2"/>
<name>A0A0D8B983_9ACTN</name>
<reference evidence="2 3" key="2">
    <citation type="journal article" date="2016" name="Genome Announc.">
        <title>Permanent Draft Genome Sequences for Two Variants of Frankia sp. Strain CpI1, the First Frankia Strain Isolated from Root Nodules of Comptonia peregrina.</title>
        <authorList>
            <person name="Oshone R."/>
            <person name="Hurst S.G.IV."/>
            <person name="Abebe-Akele F."/>
            <person name="Simpson S."/>
            <person name="Morris K."/>
            <person name="Thomas W.K."/>
            <person name="Tisa L.S."/>
        </authorList>
    </citation>
    <scope>NUCLEOTIDE SEQUENCE [LARGE SCALE GENOMIC DNA]</scope>
    <source>
        <strain evidence="3">CpI1-S</strain>
    </source>
</reference>
<organism evidence="2 3">
    <name type="scientific">Frankia torreyi</name>
    <dbReference type="NCBI Taxonomy" id="1856"/>
    <lineage>
        <taxon>Bacteria</taxon>
        <taxon>Bacillati</taxon>
        <taxon>Actinomycetota</taxon>
        <taxon>Actinomycetes</taxon>
        <taxon>Frankiales</taxon>
        <taxon>Frankiaceae</taxon>
        <taxon>Frankia</taxon>
    </lineage>
</organism>
<dbReference type="PANTHER" id="PTHR19959:SF119">
    <property type="entry name" value="FUNGAL LIPASE-LIKE DOMAIN-CONTAINING PROTEIN"/>
    <property type="match status" value="1"/>
</dbReference>
<dbReference type="EMBL" id="JYFN01000050">
    <property type="protein sequence ID" value="KJE20823.1"/>
    <property type="molecule type" value="Genomic_DNA"/>
</dbReference>
<dbReference type="PATRIC" id="fig|1502723.3.peg.4853"/>
<evidence type="ECO:0000313" key="2">
    <source>
        <dbReference type="EMBL" id="KJE20823.1"/>
    </source>
</evidence>
<dbReference type="InterPro" id="IPR024983">
    <property type="entry name" value="CHAT_dom"/>
</dbReference>
<dbReference type="Gene3D" id="1.25.40.10">
    <property type="entry name" value="Tetratricopeptide repeat domain"/>
    <property type="match status" value="2"/>
</dbReference>
<accession>A0A0D8B983</accession>
<evidence type="ECO:0000313" key="3">
    <source>
        <dbReference type="Proteomes" id="UP000032545"/>
    </source>
</evidence>
<evidence type="ECO:0000259" key="1">
    <source>
        <dbReference type="Pfam" id="PF12770"/>
    </source>
</evidence>
<sequence>MTQWTRAAVAILQEPAAMADSEQVNHAVRLLRDAVEMTSESSPDLAGRLSNLAGALHQRHNRWGGEADLDESVAFGRRALAVTTADDPHLAIHASNLAAALTTRYELRHDLDDLVAAITEGRRILDVTEPVDPRLPGRLSNMCSALRQHWERTGSRTSLNEAITIGQRGASLAAAGHPQRAAVLSNLSTARQQRHGATGNLDDLLAAVEAGEECVALTAALTEDDGNAAGRLSNVASMLSDLYERTGELAHLERALNLAARAATLPSASRNPVALLACLAGCLILRFEATGDPTDLTFGIEAARGALAAAPKGHPARSGALLALSNALQTQAEATDSADGFDEATALVAEAIDALPPGHPHLGLLHNGLGVALRLRFDRQGHPEDVERAVCASQTAVDLLRVTRAGASTASALANLSASLQARYEYGGQESDLERGAECAREAVMMTSRGDLAYPRLVSALVSAIRLQVETSGDSGLSDEMVGYARDAVDATPRPGELRASRLVNLSVVARARAERRAALTDVNDAVRWASEARDLLVPGRPLRSEASSALGLALATRYELTGRTADLDEAARQLGAAVDESPTWRADRARHLSNHGGVLHTRFELTGAAVDLDAAVEVLEASVDATAASDTRRAGRLANLSGALRARYLIGARRADADAAVASARAALTAIPAHHVDRASYLTKLSLALTASLGGATDQPADSVPYSGRTGLRAEARAEAAVLREARELVGEAVQVTSPASPSYLGRLSNEAGLLLQLFERTGAMADLDESLALVERAVELTPPGHPDLAVYLSNLGRARYARFVRTGEQADQAAAQTAYATAARLDTATPTARAGAARAWAIGAAEMSDWSTATQAGELAIEMLSRTVGRGLTRPDQQRRLTSVQGLGSLVAACALADGMPERAVELLDQARGVLLGRIGELRTDVGQLAQTNPDLAGRIEAVRRALDAPTDDLAREAGAPRRLHVDDAQLQQHRRDLAAQFEALLAEARQLPGYARFLLPPDLSQMRDAAGAGPVVIINPHRIRCDALVLTRAGVHQVRLAHLSAATAGDQVLALTAAVATATDSTVDLNLRTAAEERINAVLRWLWDSIAEPVLSLLDQRRVWDQYGGVRRLWWCPTGVLAFLPLHAAGHQIADPATDAVGGQPRTVLDRVVSSYTPTIRALLDSRRPPNGAVGSAASGSWAPEITAVALPKTPERKPLPNATREASMIAEAFPGRVQTLTGPQASRERVLAAMVARPWIHLACHGVTDIDEPSNSALLVYDHQHQPLTVADIVRRRVDVSGLAYLSACGTAEPSVRLLDESIHLASAFQAAGYRHVIATLWTVWDLAALRVARSVYRQLRDAEADSALGPAAASAQALYDATLAARARDPDRPSAWASFVHYGP</sequence>
<protein>
    <submittedName>
        <fullName evidence="2">CHAT domain</fullName>
    </submittedName>
</protein>
<dbReference type="Pfam" id="PF12770">
    <property type="entry name" value="CHAT"/>
    <property type="match status" value="1"/>
</dbReference>
<feature type="domain" description="CHAT" evidence="1">
    <location>
        <begin position="1084"/>
        <end position="1388"/>
    </location>
</feature>
<dbReference type="RefSeq" id="WP_052681380.1">
    <property type="nucleotide sequence ID" value="NZ_JYFN01000050.1"/>
</dbReference>
<keyword evidence="3" id="KW-1185">Reference proteome</keyword>
<reference evidence="3" key="1">
    <citation type="submission" date="2015-02" db="EMBL/GenBank/DDBJ databases">
        <title>Draft Genome of Frankia sp. CpI1-S.</title>
        <authorList>
            <person name="Oshone R.T."/>
            <person name="Ngom M."/>
            <person name="Ghodhbane-Gtari F."/>
            <person name="Gtari M."/>
            <person name="Morris K."/>
            <person name="Thomas K."/>
            <person name="Sen A."/>
            <person name="Tisa L.S."/>
        </authorList>
    </citation>
    <scope>NUCLEOTIDE SEQUENCE [LARGE SCALE GENOMIC DNA]</scope>
    <source>
        <strain evidence="3">CpI1-S</strain>
    </source>
</reference>
<gene>
    <name evidence="2" type="ORF">FF36_04871</name>
</gene>
<dbReference type="PANTHER" id="PTHR19959">
    <property type="entry name" value="KINESIN LIGHT CHAIN"/>
    <property type="match status" value="1"/>
</dbReference>
<proteinExistence type="predicted"/>
<dbReference type="Proteomes" id="UP000032545">
    <property type="component" value="Unassembled WGS sequence"/>
</dbReference>